<gene>
    <name evidence="1" type="ORF">PTTG_27292</name>
</gene>
<protein>
    <submittedName>
        <fullName evidence="2">DUF659 domain-containing protein</fullName>
    </submittedName>
</protein>
<dbReference type="GO" id="GO:0005634">
    <property type="term" value="C:nucleus"/>
    <property type="evidence" value="ECO:0007669"/>
    <property type="project" value="TreeGrafter"/>
</dbReference>
<dbReference type="Proteomes" id="UP000005240">
    <property type="component" value="Unassembled WGS sequence"/>
</dbReference>
<dbReference type="OrthoDB" id="2506324at2759"/>
<dbReference type="EMBL" id="ADAS02000050">
    <property type="protein sequence ID" value="OAV93496.1"/>
    <property type="molecule type" value="Genomic_DNA"/>
</dbReference>
<dbReference type="SUPFAM" id="SSF53098">
    <property type="entry name" value="Ribonuclease H-like"/>
    <property type="match status" value="1"/>
</dbReference>
<organism evidence="1">
    <name type="scientific">Puccinia triticina (isolate 1-1 / race 1 (BBBD))</name>
    <name type="common">Brown leaf rust fungus</name>
    <dbReference type="NCBI Taxonomy" id="630390"/>
    <lineage>
        <taxon>Eukaryota</taxon>
        <taxon>Fungi</taxon>
        <taxon>Dikarya</taxon>
        <taxon>Basidiomycota</taxon>
        <taxon>Pucciniomycotina</taxon>
        <taxon>Pucciniomycetes</taxon>
        <taxon>Pucciniales</taxon>
        <taxon>Pucciniaceae</taxon>
        <taxon>Puccinia</taxon>
    </lineage>
</organism>
<dbReference type="AlphaFoldDB" id="A0A180GL36"/>
<dbReference type="PANTHER" id="PTHR46169:SF15">
    <property type="entry name" value="INNER CENTROMERE PROTEIN A-LIKE ISOFORM X1-RELATED"/>
    <property type="match status" value="1"/>
</dbReference>
<keyword evidence="3" id="KW-1185">Reference proteome</keyword>
<dbReference type="STRING" id="630390.A0A180GL36"/>
<dbReference type="EnsemblFungi" id="PTTG_27292-t43_1">
    <property type="protein sequence ID" value="PTTG_27292-t43_1-p1"/>
    <property type="gene ID" value="PTTG_27292"/>
</dbReference>
<dbReference type="GO" id="GO:0006357">
    <property type="term" value="P:regulation of transcription by RNA polymerase II"/>
    <property type="evidence" value="ECO:0007669"/>
    <property type="project" value="TreeGrafter"/>
</dbReference>
<dbReference type="InterPro" id="IPR012337">
    <property type="entry name" value="RNaseH-like_sf"/>
</dbReference>
<evidence type="ECO:0000313" key="2">
    <source>
        <dbReference type="EnsemblFungi" id="PTTG_27292-t43_1-p1"/>
    </source>
</evidence>
<name>A0A180GL36_PUCT1</name>
<evidence type="ECO:0000313" key="1">
    <source>
        <dbReference type="EMBL" id="OAV93496.1"/>
    </source>
</evidence>
<evidence type="ECO:0000313" key="3">
    <source>
        <dbReference type="Proteomes" id="UP000005240"/>
    </source>
</evidence>
<dbReference type="PANTHER" id="PTHR46169">
    <property type="entry name" value="DNA REPLICATION-RELATED ELEMENT FACTOR, ISOFORM A"/>
    <property type="match status" value="1"/>
</dbReference>
<dbReference type="InterPro" id="IPR052717">
    <property type="entry name" value="Vacuolar_transposase_reg"/>
</dbReference>
<dbReference type="VEuPathDB" id="FungiDB:PTTG_27292"/>
<sequence>MYLGLDAWQSPNGFDILGTVIYRLVWGGSGDYELESMPLDFVRLKERHTSEYLAETVRQIVEKFGVQHKICGIVTNNTTNNQKMVNEIKKFKWTRFKGKVHWVQCFAHILNLIVQVILRRFGSYNKERNTEGGGCNSDKDKELDDLDQDEPEHQIQLYSQTSVSIILANFPNDSANHNIAAELIEEDELELENEDINDLSDEDKCDAYTSQSCKKTLAKFRAIALKLKKLPNSKALFVEICQEENCTKPHSVERDVRTRWNSTLVQLTSIQQCSPAILEWQKDKQHGTSRAYHINQNNLDLARDLVNILEPFYDIT</sequence>
<reference evidence="1" key="1">
    <citation type="submission" date="2009-11" db="EMBL/GenBank/DDBJ databases">
        <authorList>
            <consortium name="The Broad Institute Genome Sequencing Platform"/>
            <person name="Ward D."/>
            <person name="Feldgarden M."/>
            <person name="Earl A."/>
            <person name="Young S.K."/>
            <person name="Zeng Q."/>
            <person name="Koehrsen M."/>
            <person name="Alvarado L."/>
            <person name="Berlin A."/>
            <person name="Bochicchio J."/>
            <person name="Borenstein D."/>
            <person name="Chapman S.B."/>
            <person name="Chen Z."/>
            <person name="Engels R."/>
            <person name="Freedman E."/>
            <person name="Gellesch M."/>
            <person name="Goldberg J."/>
            <person name="Griggs A."/>
            <person name="Gujja S."/>
            <person name="Heilman E."/>
            <person name="Heiman D."/>
            <person name="Hepburn T."/>
            <person name="Howarth C."/>
            <person name="Jen D."/>
            <person name="Larson L."/>
            <person name="Lewis B."/>
            <person name="Mehta T."/>
            <person name="Park D."/>
            <person name="Pearson M."/>
            <person name="Roberts A."/>
            <person name="Saif S."/>
            <person name="Shea T."/>
            <person name="Shenoy N."/>
            <person name="Sisk P."/>
            <person name="Stolte C."/>
            <person name="Sykes S."/>
            <person name="Thomson T."/>
            <person name="Walk T."/>
            <person name="White J."/>
            <person name="Yandava C."/>
            <person name="Izard J."/>
            <person name="Baranova O.V."/>
            <person name="Blanton J.M."/>
            <person name="Tanner A.C."/>
            <person name="Dewhirst F.E."/>
            <person name="Haas B."/>
            <person name="Nusbaum C."/>
            <person name="Birren B."/>
        </authorList>
    </citation>
    <scope>NUCLEOTIDE SEQUENCE [LARGE SCALE GENOMIC DNA]</scope>
    <source>
        <strain evidence="1">1-1 BBBD Race 1</strain>
    </source>
</reference>
<proteinExistence type="predicted"/>
<reference evidence="2" key="4">
    <citation type="submission" date="2025-05" db="UniProtKB">
        <authorList>
            <consortium name="EnsemblFungi"/>
        </authorList>
    </citation>
    <scope>IDENTIFICATION</scope>
    <source>
        <strain evidence="2">isolate 1-1 / race 1 (BBBD)</strain>
    </source>
</reference>
<reference evidence="1" key="2">
    <citation type="submission" date="2016-05" db="EMBL/GenBank/DDBJ databases">
        <title>Comparative analysis highlights variable genome content of wheat rusts and divergence of the mating loci.</title>
        <authorList>
            <person name="Cuomo C.A."/>
            <person name="Bakkeren G."/>
            <person name="Szabo L."/>
            <person name="Khalil H."/>
            <person name="Joly D."/>
            <person name="Goldberg J."/>
            <person name="Young S."/>
            <person name="Zeng Q."/>
            <person name="Fellers J."/>
        </authorList>
    </citation>
    <scope>NUCLEOTIDE SEQUENCE [LARGE SCALE GENOMIC DNA]</scope>
    <source>
        <strain evidence="1">1-1 BBBD Race 1</strain>
    </source>
</reference>
<accession>A0A180GL36</accession>
<reference evidence="2 3" key="3">
    <citation type="journal article" date="2017" name="G3 (Bethesda)">
        <title>Comparative analysis highlights variable genome content of wheat rusts and divergence of the mating loci.</title>
        <authorList>
            <person name="Cuomo C.A."/>
            <person name="Bakkeren G."/>
            <person name="Khalil H.B."/>
            <person name="Panwar V."/>
            <person name="Joly D."/>
            <person name="Linning R."/>
            <person name="Sakthikumar S."/>
            <person name="Song X."/>
            <person name="Adiconis X."/>
            <person name="Fan L."/>
            <person name="Goldberg J.M."/>
            <person name="Levin J.Z."/>
            <person name="Young S."/>
            <person name="Zeng Q."/>
            <person name="Anikster Y."/>
            <person name="Bruce M."/>
            <person name="Wang M."/>
            <person name="Yin C."/>
            <person name="McCallum B."/>
            <person name="Szabo L.J."/>
            <person name="Hulbert S."/>
            <person name="Chen X."/>
            <person name="Fellers J.P."/>
        </authorList>
    </citation>
    <scope>NUCLEOTIDE SEQUENCE</scope>
    <source>
        <strain evidence="3">Isolate 1-1 / race 1 (BBBD)</strain>
        <strain evidence="2">isolate 1-1 / race 1 (BBBD)</strain>
    </source>
</reference>